<reference evidence="1" key="2">
    <citation type="journal article" date="2015" name="Fish Shellfish Immunol.">
        <title>Early steps in the European eel (Anguilla anguilla)-Vibrio vulnificus interaction in the gills: Role of the RtxA13 toxin.</title>
        <authorList>
            <person name="Callol A."/>
            <person name="Pajuelo D."/>
            <person name="Ebbesson L."/>
            <person name="Teles M."/>
            <person name="MacKenzie S."/>
            <person name="Amaro C."/>
        </authorList>
    </citation>
    <scope>NUCLEOTIDE SEQUENCE</scope>
</reference>
<reference evidence="1" key="1">
    <citation type="submission" date="2014-11" db="EMBL/GenBank/DDBJ databases">
        <authorList>
            <person name="Amaro Gonzalez C."/>
        </authorList>
    </citation>
    <scope>NUCLEOTIDE SEQUENCE</scope>
</reference>
<proteinExistence type="predicted"/>
<protein>
    <submittedName>
        <fullName evidence="1">Uncharacterized protein</fullName>
    </submittedName>
</protein>
<sequence length="50" mass="5867">MILLRFWMDVRSRFCSLSSKVCQTEGKGVGMRWRIRTPLFRKGLWSSTTG</sequence>
<evidence type="ECO:0000313" key="1">
    <source>
        <dbReference type="EMBL" id="JAI06742.1"/>
    </source>
</evidence>
<name>A0A0E9XWG9_ANGAN</name>
<organism evidence="1">
    <name type="scientific">Anguilla anguilla</name>
    <name type="common">European freshwater eel</name>
    <name type="synonym">Muraena anguilla</name>
    <dbReference type="NCBI Taxonomy" id="7936"/>
    <lineage>
        <taxon>Eukaryota</taxon>
        <taxon>Metazoa</taxon>
        <taxon>Chordata</taxon>
        <taxon>Craniata</taxon>
        <taxon>Vertebrata</taxon>
        <taxon>Euteleostomi</taxon>
        <taxon>Actinopterygii</taxon>
        <taxon>Neopterygii</taxon>
        <taxon>Teleostei</taxon>
        <taxon>Anguilliformes</taxon>
        <taxon>Anguillidae</taxon>
        <taxon>Anguilla</taxon>
    </lineage>
</organism>
<dbReference type="EMBL" id="GBXM01001836">
    <property type="protein sequence ID" value="JAI06742.1"/>
    <property type="molecule type" value="Transcribed_RNA"/>
</dbReference>
<accession>A0A0E9XWG9</accession>
<dbReference type="AlphaFoldDB" id="A0A0E9XWG9"/>